<evidence type="ECO:0000256" key="4">
    <source>
        <dbReference type="ARBA" id="ARBA00037981"/>
    </source>
</evidence>
<keyword evidence="3" id="KW-0274">FAD</keyword>
<dbReference type="PANTHER" id="PTHR46305">
    <property type="match status" value="1"/>
</dbReference>
<protein>
    <submittedName>
        <fullName evidence="6">Flavodoxin-like fold domain protein</fullName>
    </submittedName>
</protein>
<organism evidence="6 7">
    <name type="scientific">Sulfurimonas gotlandica (strain DSM 19862 / JCM 16533 / GD1)</name>
    <dbReference type="NCBI Taxonomy" id="929558"/>
    <lineage>
        <taxon>Bacteria</taxon>
        <taxon>Pseudomonadati</taxon>
        <taxon>Campylobacterota</taxon>
        <taxon>Epsilonproteobacteria</taxon>
        <taxon>Campylobacterales</taxon>
        <taxon>Sulfurimonadaceae</taxon>
        <taxon>Sulfurimonas</taxon>
    </lineage>
</organism>
<dbReference type="HOGENOM" id="CLU_083846_0_0_7"/>
<dbReference type="Proteomes" id="UP000006431">
    <property type="component" value="Unassembled WGS sequence"/>
</dbReference>
<dbReference type="PANTHER" id="PTHR46305:SF3">
    <property type="entry name" value="NADPH:QUINONE OXIDOREDUCTASE MDAB"/>
    <property type="match status" value="1"/>
</dbReference>
<keyword evidence="7" id="KW-1185">Reference proteome</keyword>
<evidence type="ECO:0000256" key="1">
    <source>
        <dbReference type="ARBA" id="ARBA00001974"/>
    </source>
</evidence>
<dbReference type="STRING" id="929558.SMGD1_2598"/>
<dbReference type="OrthoDB" id="9798454at2"/>
<dbReference type="InterPro" id="IPR029039">
    <property type="entry name" value="Flavoprotein-like_sf"/>
</dbReference>
<keyword evidence="2" id="KW-0285">Flavoprotein</keyword>
<dbReference type="Pfam" id="PF02525">
    <property type="entry name" value="Flavodoxin_2"/>
    <property type="match status" value="1"/>
</dbReference>
<evidence type="ECO:0000256" key="3">
    <source>
        <dbReference type="ARBA" id="ARBA00022827"/>
    </source>
</evidence>
<dbReference type="InterPro" id="IPR003680">
    <property type="entry name" value="Flavodoxin_fold"/>
</dbReference>
<dbReference type="EMBL" id="AFRZ01000001">
    <property type="protein sequence ID" value="EHP31120.1"/>
    <property type="molecule type" value="Genomic_DNA"/>
</dbReference>
<dbReference type="RefSeq" id="WP_008337454.1">
    <property type="nucleotide sequence ID" value="NZ_AFRZ01000001.1"/>
</dbReference>
<accession>H1FS40</accession>
<feature type="domain" description="Flavodoxin-like fold" evidence="5">
    <location>
        <begin position="2"/>
        <end position="174"/>
    </location>
</feature>
<name>B6BK29_SULGG</name>
<accession>B6BK29</accession>
<dbReference type="Gene3D" id="3.40.50.360">
    <property type="match status" value="1"/>
</dbReference>
<dbReference type="PATRIC" id="fig|929558.5.peg.2587"/>
<evidence type="ECO:0000256" key="2">
    <source>
        <dbReference type="ARBA" id="ARBA00022630"/>
    </source>
</evidence>
<sequence>MKNVLIINGHQRYDEVAEGNLTRMYIDSASEFFEKNGFNLKYSVVESDYDVKEEVEKFVWADYIFLQYPIYWMGVPWITKKYIDEVFSAGDHNGLYINDGRSRSDPTKRYGSGGLMQGTKYMISLTYNCPTSEFSAKDGFFDGLSLDEANIATHKTFQFCGAEPLKTYSVHDIFKGDLDMITELKNFNNVLEKNFIDAK</sequence>
<gene>
    <name evidence="6" type="ORF">SMGD1_2598</name>
</gene>
<comment type="similarity">
    <text evidence="4">Belongs to the oxidoreductase MdaB family.</text>
</comment>
<evidence type="ECO:0000259" key="5">
    <source>
        <dbReference type="Pfam" id="PF02525"/>
    </source>
</evidence>
<evidence type="ECO:0000313" key="6">
    <source>
        <dbReference type="EMBL" id="EHP31120.1"/>
    </source>
</evidence>
<comment type="caution">
    <text evidence="6">The sequence shown here is derived from an EMBL/GenBank/DDBJ whole genome shotgun (WGS) entry which is preliminary data.</text>
</comment>
<dbReference type="InterPro" id="IPR052397">
    <property type="entry name" value="NADPH-QR_MdaB"/>
</dbReference>
<dbReference type="AlphaFoldDB" id="B6BK29"/>
<dbReference type="eggNOG" id="COG2249">
    <property type="taxonomic scope" value="Bacteria"/>
</dbReference>
<dbReference type="SUPFAM" id="SSF52218">
    <property type="entry name" value="Flavoproteins"/>
    <property type="match status" value="1"/>
</dbReference>
<evidence type="ECO:0000313" key="7">
    <source>
        <dbReference type="Proteomes" id="UP000006431"/>
    </source>
</evidence>
<proteinExistence type="inferred from homology"/>
<reference evidence="6 7" key="1">
    <citation type="journal article" date="2012" name="Proc. Natl. Acad. Sci. U.S.A.">
        <title>Genome and physiology of a model Epsilonproteobacterium responsible for sulfide detoxification in marine oxygen depletion zones.</title>
        <authorList>
            <person name="Grote J."/>
            <person name="Schott T."/>
            <person name="Bruckner C.G."/>
            <person name="Glockner F.O."/>
            <person name="Jost G."/>
            <person name="Teeling H."/>
            <person name="Labrenz M."/>
            <person name="Jurgens K."/>
        </authorList>
    </citation>
    <scope>NUCLEOTIDE SEQUENCE [LARGE SCALE GENOMIC DNA]</scope>
    <source>
        <strain evidence="6 7">GD1</strain>
    </source>
</reference>
<comment type="cofactor">
    <cofactor evidence="1">
        <name>FAD</name>
        <dbReference type="ChEBI" id="CHEBI:57692"/>
    </cofactor>
</comment>